<feature type="compositionally biased region" description="Gly residues" evidence="4">
    <location>
        <begin position="75"/>
        <end position="91"/>
    </location>
</feature>
<accession>A0A084VP17</accession>
<dbReference type="GO" id="GO:0000981">
    <property type="term" value="F:DNA-binding transcription factor activity, RNA polymerase II-specific"/>
    <property type="evidence" value="ECO:0007669"/>
    <property type="project" value="TreeGrafter"/>
</dbReference>
<dbReference type="VEuPathDB" id="VectorBase:ASIC007401"/>
<dbReference type="FunFam" id="3.10.260.20:FF:000001">
    <property type="entry name" value="Dachshund homolog 1"/>
    <property type="match status" value="1"/>
</dbReference>
<reference evidence="6 8" key="1">
    <citation type="journal article" date="2014" name="BMC Genomics">
        <title>Genome sequence of Anopheles sinensis provides insight into genetics basis of mosquito competence for malaria parasites.</title>
        <authorList>
            <person name="Zhou D."/>
            <person name="Zhang D."/>
            <person name="Ding G."/>
            <person name="Shi L."/>
            <person name="Hou Q."/>
            <person name="Ye Y."/>
            <person name="Xu Y."/>
            <person name="Zhou H."/>
            <person name="Xiong C."/>
            <person name="Li S."/>
            <person name="Yu J."/>
            <person name="Hong S."/>
            <person name="Yu X."/>
            <person name="Zou P."/>
            <person name="Chen C."/>
            <person name="Chang X."/>
            <person name="Wang W."/>
            <person name="Lv Y."/>
            <person name="Sun Y."/>
            <person name="Ma L."/>
            <person name="Shen B."/>
            <person name="Zhu C."/>
        </authorList>
    </citation>
    <scope>NUCLEOTIDE SEQUENCE [LARGE SCALE GENOMIC DNA]</scope>
</reference>
<dbReference type="Proteomes" id="UP000030765">
    <property type="component" value="Unassembled WGS sequence"/>
</dbReference>
<reference evidence="7" key="2">
    <citation type="submission" date="2020-05" db="UniProtKB">
        <authorList>
            <consortium name="EnsemblMetazoa"/>
        </authorList>
    </citation>
    <scope>IDENTIFICATION</scope>
</reference>
<dbReference type="PANTHER" id="PTHR12577">
    <property type="entry name" value="DACHSHUND"/>
    <property type="match status" value="1"/>
</dbReference>
<dbReference type="OMA" id="CTTASHA"/>
<evidence type="ECO:0000256" key="2">
    <source>
        <dbReference type="ARBA" id="ARBA00023242"/>
    </source>
</evidence>
<dbReference type="EMBL" id="ATLV01014966">
    <property type="status" value="NOT_ANNOTATED_CDS"/>
    <property type="molecule type" value="Genomic_DNA"/>
</dbReference>
<dbReference type="OrthoDB" id="6436112at2759"/>
<dbReference type="AlphaFoldDB" id="A0A084VP17"/>
<dbReference type="GO" id="GO:0000978">
    <property type="term" value="F:RNA polymerase II cis-regulatory region sequence-specific DNA binding"/>
    <property type="evidence" value="ECO:0007669"/>
    <property type="project" value="TreeGrafter"/>
</dbReference>
<evidence type="ECO:0000313" key="7">
    <source>
        <dbReference type="EnsemblMetazoa" id="ASIC007401-PA"/>
    </source>
</evidence>
<dbReference type="EMBL" id="KE524999">
    <property type="protein sequence ID" value="KFB39711.1"/>
    <property type="molecule type" value="Genomic_DNA"/>
</dbReference>
<dbReference type="Pfam" id="PF02437">
    <property type="entry name" value="Ski_Sno_DHD"/>
    <property type="match status" value="1"/>
</dbReference>
<evidence type="ECO:0000313" key="8">
    <source>
        <dbReference type="Proteomes" id="UP000030765"/>
    </source>
</evidence>
<dbReference type="InterPro" id="IPR052417">
    <property type="entry name" value="Dachshund_domain"/>
</dbReference>
<evidence type="ECO:0000313" key="6">
    <source>
        <dbReference type="EMBL" id="KFB39711.1"/>
    </source>
</evidence>
<dbReference type="CDD" id="cd21081">
    <property type="entry name" value="DHD_Dac"/>
    <property type="match status" value="1"/>
</dbReference>
<evidence type="ECO:0000256" key="4">
    <source>
        <dbReference type="SAM" id="MobiDB-lite"/>
    </source>
</evidence>
<dbReference type="GO" id="GO:0005634">
    <property type="term" value="C:nucleus"/>
    <property type="evidence" value="ECO:0007669"/>
    <property type="project" value="UniProtKB-SubCell"/>
</dbReference>
<organism evidence="6">
    <name type="scientific">Anopheles sinensis</name>
    <name type="common">Mosquito</name>
    <dbReference type="NCBI Taxonomy" id="74873"/>
    <lineage>
        <taxon>Eukaryota</taxon>
        <taxon>Metazoa</taxon>
        <taxon>Ecdysozoa</taxon>
        <taxon>Arthropoda</taxon>
        <taxon>Hexapoda</taxon>
        <taxon>Insecta</taxon>
        <taxon>Pterygota</taxon>
        <taxon>Neoptera</taxon>
        <taxon>Endopterygota</taxon>
        <taxon>Diptera</taxon>
        <taxon>Nematocera</taxon>
        <taxon>Culicoidea</taxon>
        <taxon>Culicidae</taxon>
        <taxon>Anophelinae</taxon>
        <taxon>Anopheles</taxon>
    </lineage>
</organism>
<dbReference type="EnsemblMetazoa" id="ASIC007401-RA">
    <property type="protein sequence ID" value="ASIC007401-PA"/>
    <property type="gene ID" value="ASIC007401"/>
</dbReference>
<dbReference type="InterPro" id="IPR037000">
    <property type="entry name" value="Ski_DNA-bd_sf"/>
</dbReference>
<comment type="similarity">
    <text evidence="3">Belongs to the DACH/dachshund family.</text>
</comment>
<sequence length="417" mass="44078">MDTASTASDHSIASSNDSRGQNISPSIPHTHNGGSGHHPHHHPHPHHPHSHPHPLDKTRTPTPVSPVLNSHNNSNGGGGGGGPGGGGGGAGSLSNHHGSGRQLSGSPLSAGAQAQMMGHLAHPLSPPHVSTPSSMAGMVGMPPRMAQSLSHLPPHGLGLLNSFMHHASPLDLMAAAHHHVPPRSYNSPPPISSSDPTANECKLVDYRGQKVAAFMIQGETMLCLPQAFELFLKHLVGGLHTVYTKLKRLDIVPLVCNVEQVRILRGLGAIQPGVNRCKLLSCKDFDVLYRDCTTARKPTLTGGFPPYHPLPVPVALSELEGKGKTGTVAVWEPISVTNASQQFAADRKGFMVRYCNPAGGRRILSETNGRTPFPIEIVEMLLENGAPTFRPKKVGTSGASHSMTTNGLSMISRDRGE</sequence>
<name>A0A084VP17_ANOSI</name>
<dbReference type="InterPro" id="IPR009061">
    <property type="entry name" value="DNA-bd_dom_put_sf"/>
</dbReference>
<dbReference type="STRING" id="74873.A0A084VP17"/>
<feature type="compositionally biased region" description="Polar residues" evidence="4">
    <location>
        <begin position="397"/>
        <end position="409"/>
    </location>
</feature>
<keyword evidence="8" id="KW-1185">Reference proteome</keyword>
<dbReference type="PANTHER" id="PTHR12577:SF6">
    <property type="entry name" value="DACHSHUND, ISOFORM B"/>
    <property type="match status" value="1"/>
</dbReference>
<comment type="subcellular location">
    <subcellularLocation>
        <location evidence="1">Nucleus</location>
    </subcellularLocation>
</comment>
<dbReference type="SUPFAM" id="SSF46955">
    <property type="entry name" value="Putative DNA-binding domain"/>
    <property type="match status" value="1"/>
</dbReference>
<evidence type="ECO:0000256" key="1">
    <source>
        <dbReference type="ARBA" id="ARBA00004123"/>
    </source>
</evidence>
<feature type="compositionally biased region" description="Polar residues" evidence="4">
    <location>
        <begin position="1"/>
        <end position="27"/>
    </location>
</feature>
<dbReference type="Gene3D" id="3.10.260.20">
    <property type="entry name" value="Ski"/>
    <property type="match status" value="1"/>
</dbReference>
<gene>
    <name evidence="6" type="ORF">ZHAS_00007401</name>
</gene>
<feature type="region of interest" description="Disordered" evidence="4">
    <location>
        <begin position="1"/>
        <end position="150"/>
    </location>
</feature>
<feature type="region of interest" description="Disordered" evidence="4">
    <location>
        <begin position="389"/>
        <end position="417"/>
    </location>
</feature>
<keyword evidence="2" id="KW-0539">Nucleus</keyword>
<dbReference type="InterPro" id="IPR003380">
    <property type="entry name" value="SKI/SNO/DAC"/>
</dbReference>
<evidence type="ECO:0000259" key="5">
    <source>
        <dbReference type="Pfam" id="PF02437"/>
    </source>
</evidence>
<proteinExistence type="inferred from homology"/>
<evidence type="ECO:0000256" key="3">
    <source>
        <dbReference type="ARBA" id="ARBA00038192"/>
    </source>
</evidence>
<protein>
    <submittedName>
        <fullName evidence="6">Dachshund, putative</fullName>
    </submittedName>
    <submittedName>
        <fullName evidence="7">Ski_Sno domain-containing protein</fullName>
    </submittedName>
</protein>
<dbReference type="GO" id="GO:0005667">
    <property type="term" value="C:transcription regulator complex"/>
    <property type="evidence" value="ECO:0007669"/>
    <property type="project" value="TreeGrafter"/>
</dbReference>
<feature type="domain" description="SKI/SNO/DAC" evidence="5">
    <location>
        <begin position="192"/>
        <end position="293"/>
    </location>
</feature>
<feature type="compositionally biased region" description="Basic residues" evidence="4">
    <location>
        <begin position="37"/>
        <end position="52"/>
    </location>
</feature>